<organism evidence="2 3">
    <name type="scientific">Paraphoma chrysanthemicola</name>
    <dbReference type="NCBI Taxonomy" id="798071"/>
    <lineage>
        <taxon>Eukaryota</taxon>
        <taxon>Fungi</taxon>
        <taxon>Dikarya</taxon>
        <taxon>Ascomycota</taxon>
        <taxon>Pezizomycotina</taxon>
        <taxon>Dothideomycetes</taxon>
        <taxon>Pleosporomycetidae</taxon>
        <taxon>Pleosporales</taxon>
        <taxon>Pleosporineae</taxon>
        <taxon>Phaeosphaeriaceae</taxon>
        <taxon>Paraphoma</taxon>
    </lineage>
</organism>
<dbReference type="AlphaFoldDB" id="A0A8K0VZW3"/>
<feature type="region of interest" description="Disordered" evidence="1">
    <location>
        <begin position="260"/>
        <end position="283"/>
    </location>
</feature>
<feature type="region of interest" description="Disordered" evidence="1">
    <location>
        <begin position="63"/>
        <end position="99"/>
    </location>
</feature>
<evidence type="ECO:0000256" key="1">
    <source>
        <dbReference type="SAM" id="MobiDB-lite"/>
    </source>
</evidence>
<dbReference type="OrthoDB" id="3886346at2759"/>
<feature type="compositionally biased region" description="Polar residues" evidence="1">
    <location>
        <begin position="269"/>
        <end position="283"/>
    </location>
</feature>
<evidence type="ECO:0000313" key="3">
    <source>
        <dbReference type="Proteomes" id="UP000813461"/>
    </source>
</evidence>
<dbReference type="Proteomes" id="UP000813461">
    <property type="component" value="Unassembled WGS sequence"/>
</dbReference>
<gene>
    <name evidence="2" type="ORF">FB567DRAFT_326554</name>
</gene>
<name>A0A8K0VZW3_9PLEO</name>
<dbReference type="EMBL" id="JAGMVJ010000007">
    <property type="protein sequence ID" value="KAH7089167.1"/>
    <property type="molecule type" value="Genomic_DNA"/>
</dbReference>
<evidence type="ECO:0000313" key="2">
    <source>
        <dbReference type="EMBL" id="KAH7089167.1"/>
    </source>
</evidence>
<sequence>MSDTEKSFTYLQDSIPQWLQDLVRIEEKVTAMQDELAKVPKSLSPFAKRPTESIESIRPGRMRAIAEESAPSQGAQTDPVGNRKRKTLSITSGRASGPSRYRGRTMVVVTYDGDMQKSFELMVRAVGTGRNLLRKAKMEAKMQELSALAGASEDEDEGAESDDHDDAVMAKVTYRPRMSSMRTRPAAQRGGHRGFAAGAIAPVALFDTTDKTLEHAQGLCEKAAHLTLRDGDCRKELAAMRKSFEEVLETAKAEATKCQALRPREPQEAPSQETPDTLIPSTEPSYKRHFPHMAMSPPESITAPKEASSPVAIHALPPLKTMEIEVDDDEDEDEPDFVMPPVRLTSRFGARA</sequence>
<proteinExistence type="predicted"/>
<comment type="caution">
    <text evidence="2">The sequence shown here is derived from an EMBL/GenBank/DDBJ whole genome shotgun (WGS) entry which is preliminary data.</text>
</comment>
<protein>
    <submittedName>
        <fullName evidence="2">Uncharacterized protein</fullName>
    </submittedName>
</protein>
<keyword evidence="3" id="KW-1185">Reference proteome</keyword>
<reference evidence="2" key="1">
    <citation type="journal article" date="2021" name="Nat. Commun.">
        <title>Genetic determinants of endophytism in the Arabidopsis root mycobiome.</title>
        <authorList>
            <person name="Mesny F."/>
            <person name="Miyauchi S."/>
            <person name="Thiergart T."/>
            <person name="Pickel B."/>
            <person name="Atanasova L."/>
            <person name="Karlsson M."/>
            <person name="Huettel B."/>
            <person name="Barry K.W."/>
            <person name="Haridas S."/>
            <person name="Chen C."/>
            <person name="Bauer D."/>
            <person name="Andreopoulos W."/>
            <person name="Pangilinan J."/>
            <person name="LaButti K."/>
            <person name="Riley R."/>
            <person name="Lipzen A."/>
            <person name="Clum A."/>
            <person name="Drula E."/>
            <person name="Henrissat B."/>
            <person name="Kohler A."/>
            <person name="Grigoriev I.V."/>
            <person name="Martin F.M."/>
            <person name="Hacquard S."/>
        </authorList>
    </citation>
    <scope>NUCLEOTIDE SEQUENCE</scope>
    <source>
        <strain evidence="2">MPI-SDFR-AT-0120</strain>
    </source>
</reference>
<accession>A0A8K0VZW3</accession>